<feature type="compositionally biased region" description="Basic and acidic residues" evidence="1">
    <location>
        <begin position="47"/>
        <end position="56"/>
    </location>
</feature>
<evidence type="ECO:0000256" key="1">
    <source>
        <dbReference type="SAM" id="MobiDB-lite"/>
    </source>
</evidence>
<organism evidence="3 4">
    <name type="scientific">Sorangium atrum</name>
    <dbReference type="NCBI Taxonomy" id="2995308"/>
    <lineage>
        <taxon>Bacteria</taxon>
        <taxon>Pseudomonadati</taxon>
        <taxon>Myxococcota</taxon>
        <taxon>Polyangia</taxon>
        <taxon>Polyangiales</taxon>
        <taxon>Polyangiaceae</taxon>
        <taxon>Sorangium</taxon>
    </lineage>
</organism>
<gene>
    <name evidence="3" type="ORF">POL72_26645</name>
</gene>
<keyword evidence="2" id="KW-0732">Signal</keyword>
<dbReference type="PROSITE" id="PS51257">
    <property type="entry name" value="PROKAR_LIPOPROTEIN"/>
    <property type="match status" value="1"/>
</dbReference>
<sequence length="100" mass="10900">MRAPVFAAFAAFAACLAFAELAAFAVTHAPATEVGEHLKRARRRRSRSCERARDAHTSTARIAEGVQPAGPHDRVRSGKLVAIGAFLVEQKFPRKRESDT</sequence>
<evidence type="ECO:0000313" key="4">
    <source>
        <dbReference type="Proteomes" id="UP001217485"/>
    </source>
</evidence>
<feature type="signal peptide" evidence="2">
    <location>
        <begin position="1"/>
        <end position="19"/>
    </location>
</feature>
<evidence type="ECO:0000313" key="3">
    <source>
        <dbReference type="EMBL" id="MDC0681348.1"/>
    </source>
</evidence>
<keyword evidence="4" id="KW-1185">Reference proteome</keyword>
<reference evidence="3 4" key="1">
    <citation type="submission" date="2023-01" db="EMBL/GenBank/DDBJ databases">
        <title>Minimal conservation of predation-associated metabolite biosynthetic gene clusters underscores biosynthetic potential of Myxococcota including descriptions for ten novel species: Archangium lansinium sp. nov., Myxococcus landrumus sp. nov., Nannocystis bai.</title>
        <authorList>
            <person name="Ahearne A."/>
            <person name="Stevens C."/>
            <person name="Dowd S."/>
        </authorList>
    </citation>
    <scope>NUCLEOTIDE SEQUENCE [LARGE SCALE GENOMIC DNA]</scope>
    <source>
        <strain evidence="3 4">WIWO2</strain>
    </source>
</reference>
<name>A0ABT5C5W1_9BACT</name>
<comment type="caution">
    <text evidence="3">The sequence shown here is derived from an EMBL/GenBank/DDBJ whole genome shotgun (WGS) entry which is preliminary data.</text>
</comment>
<proteinExistence type="predicted"/>
<dbReference type="EMBL" id="JAQNDK010000003">
    <property type="protein sequence ID" value="MDC0681348.1"/>
    <property type="molecule type" value="Genomic_DNA"/>
</dbReference>
<accession>A0ABT5C5W1</accession>
<evidence type="ECO:0000256" key="2">
    <source>
        <dbReference type="SAM" id="SignalP"/>
    </source>
</evidence>
<evidence type="ECO:0008006" key="5">
    <source>
        <dbReference type="Google" id="ProtNLM"/>
    </source>
</evidence>
<feature type="region of interest" description="Disordered" evidence="1">
    <location>
        <begin position="35"/>
        <end position="60"/>
    </location>
</feature>
<dbReference type="Proteomes" id="UP001217485">
    <property type="component" value="Unassembled WGS sequence"/>
</dbReference>
<feature type="chain" id="PRO_5046076673" description="Secreted protein" evidence="2">
    <location>
        <begin position="20"/>
        <end position="100"/>
    </location>
</feature>
<protein>
    <recommendedName>
        <fullName evidence="5">Secreted protein</fullName>
    </recommendedName>
</protein>
<dbReference type="RefSeq" id="WP_272098386.1">
    <property type="nucleotide sequence ID" value="NZ_JAQNDK010000003.1"/>
</dbReference>